<protein>
    <submittedName>
        <fullName evidence="3">PIN domain-containing protein</fullName>
    </submittedName>
</protein>
<dbReference type="Pfam" id="PF13638">
    <property type="entry name" value="PIN_4"/>
    <property type="match status" value="1"/>
</dbReference>
<sequence>MEHVFVADTNLFFECKRLEEIPWFDLAVDPIVIALTKPVLAEIDKHKKGGGRTRKRAIEISGRIRGMLATLPPEVVIQEAGPRVVLRLMPIIQPAPELASSLDYSINDDRIVGTVATLSKDETFASVSLLTDDSVAASTAQGIGVSFFLIPESWKRPPEETTEAKRIKELEKDISIYRAQEPVISIVNASGEATAANVVRRVALALKPSEIDQLIGKLKARHPARENFDAPEAEIQADGTEISYEAPDAEAIGKYSSEAYPKWIDACRSTFESLHKDRTEPEPEIALTFGVANGGTRPASKMRVSFEAIGNIDLSHNAHDPDDDEDQNDDDRQSALPPIPKLPAPPVAPAVRRIVKRPLTASKGVDIATLMAGSGLRISELEKASRGVMSGLGPQLAAMRSAQSMFDNLHGKGALADLARGIGPMSDMMRMAEEHDRVRRSLIQPTGLASPTYIDIPTIRMPPMPEKHNPEGFYYDRWPKRKPTKRGALTCDLFRHQRGEEFFDVDVLFPDDGDVSGAVRCTVEAENLTKPTELLIPVSRKVEAYSLMAIADEMVERCGR</sequence>
<gene>
    <name evidence="3" type="ORF">O7A05_20685</name>
</gene>
<name>A0ABU8KGL2_9HYPH</name>
<evidence type="ECO:0000313" key="4">
    <source>
        <dbReference type="Proteomes" id="UP001366503"/>
    </source>
</evidence>
<evidence type="ECO:0000259" key="2">
    <source>
        <dbReference type="Pfam" id="PF13638"/>
    </source>
</evidence>
<dbReference type="Proteomes" id="UP001366503">
    <property type="component" value="Unassembled WGS sequence"/>
</dbReference>
<keyword evidence="4" id="KW-1185">Reference proteome</keyword>
<dbReference type="InterPro" id="IPR002716">
    <property type="entry name" value="PIN_dom"/>
</dbReference>
<reference evidence="3 4" key="1">
    <citation type="submission" date="2022-12" db="EMBL/GenBank/DDBJ databases">
        <authorList>
            <person name="Muema E."/>
        </authorList>
    </citation>
    <scope>NUCLEOTIDE SEQUENCE [LARGE SCALE GENOMIC DNA]</scope>
    <source>
        <strain evidence="4">1330</strain>
    </source>
</reference>
<evidence type="ECO:0000256" key="1">
    <source>
        <dbReference type="SAM" id="MobiDB-lite"/>
    </source>
</evidence>
<feature type="region of interest" description="Disordered" evidence="1">
    <location>
        <begin position="314"/>
        <end position="345"/>
    </location>
</feature>
<evidence type="ECO:0000313" key="3">
    <source>
        <dbReference type="EMBL" id="MEI9404557.1"/>
    </source>
</evidence>
<feature type="domain" description="PIN" evidence="2">
    <location>
        <begin position="5"/>
        <end position="145"/>
    </location>
</feature>
<proteinExistence type="predicted"/>
<dbReference type="EMBL" id="JAPYKO010000015">
    <property type="protein sequence ID" value="MEI9404557.1"/>
    <property type="molecule type" value="Genomic_DNA"/>
</dbReference>
<accession>A0ABU8KGL2</accession>
<dbReference type="RefSeq" id="WP_337094821.1">
    <property type="nucleotide sequence ID" value="NZ_JAPYKO010000015.1"/>
</dbReference>
<comment type="caution">
    <text evidence="3">The sequence shown here is derived from an EMBL/GenBank/DDBJ whole genome shotgun (WGS) entry which is preliminary data.</text>
</comment>
<organism evidence="3 4">
    <name type="scientific">Mesorhizobium argentiipisi</name>
    <dbReference type="NCBI Taxonomy" id="3015175"/>
    <lineage>
        <taxon>Bacteria</taxon>
        <taxon>Pseudomonadati</taxon>
        <taxon>Pseudomonadota</taxon>
        <taxon>Alphaproteobacteria</taxon>
        <taxon>Hyphomicrobiales</taxon>
        <taxon>Phyllobacteriaceae</taxon>
        <taxon>Mesorhizobium</taxon>
    </lineage>
</organism>